<dbReference type="AlphaFoldDB" id="A0A2N1JDV4"/>
<feature type="signal peptide" evidence="1">
    <location>
        <begin position="1"/>
        <end position="18"/>
    </location>
</feature>
<gene>
    <name evidence="4" type="ORF">MVES_001154</name>
</gene>
<sequence length="715" mass="80076">MHWLRLLAAITYPLAVHPVWLSLRHMTTIALLTAHESVAAHAWDPRREARLPRIDDGLRSLDWGQLQILHTTDVHGWYQGHTKLSPPEPNYSGDWGDWVAFTQHMRKRAAERGVDLLLVDTGDLHDGNGLSDGFPELSPDDPQYKLAVDGHASNQIFAFADYDLLTIGNHELYNFSVAADVYEYFVPLWKGRYLTSNVNITLQDTPDTPPRSRPIGDLYARFVTQHGVQIQAYGVLFDFRLAAEEITIQSPEHMVQQAWFLESLRKHDRVDVFVVAGHMPVADHAGWKAVHAAIRAVWPDTPIMMLAGHTHLRDCQMLDQASMALESGRYMETIGWMSIEDVTARPPTFSRRYIDANPRNFAFHAGLAHANQLSTRRGKFVRAAMDKIVSSWNLTHLFGLAPQDYFLDRYAYPSNTSLLTLMQDHILPEIVRPVNPRHADTPTLLLINSGSQRFDVLAGPFTKNDQYVVSPFRDNFLYVEKVPWRLAQNLVHGLNRRGALVNGLHNAQHAAQGDADSIFRRYLKAQWQAFWSKRTSIPSDAAAPSGRPAQERKLQALLQDDAAQTLFDPNASLGYVTVDGCAGIGDDTQHIPVPYSAEQPDYLASNPSPLPEADADVDVVFVDFILAPLLDLLNQGDDTRVYTKEDAASWGNISTSWLYPLYAQHAWSSADMDAQMRAMERSALLAGYPPMPNGAGDPYTAVVQARAQAAPLVFQ</sequence>
<keyword evidence="5" id="KW-1185">Reference proteome</keyword>
<organism evidence="4 5">
    <name type="scientific">Malassezia vespertilionis</name>
    <dbReference type="NCBI Taxonomy" id="2020962"/>
    <lineage>
        <taxon>Eukaryota</taxon>
        <taxon>Fungi</taxon>
        <taxon>Dikarya</taxon>
        <taxon>Basidiomycota</taxon>
        <taxon>Ustilaginomycotina</taxon>
        <taxon>Malasseziomycetes</taxon>
        <taxon>Malasseziales</taxon>
        <taxon>Malasseziaceae</taxon>
        <taxon>Malassezia</taxon>
    </lineage>
</organism>
<dbReference type="InterPro" id="IPR029052">
    <property type="entry name" value="Metallo-depent_PP-like"/>
</dbReference>
<keyword evidence="1" id="KW-0732">Signal</keyword>
<feature type="domain" description="Calcineurin-like phosphoesterase" evidence="2">
    <location>
        <begin position="67"/>
        <end position="311"/>
    </location>
</feature>
<name>A0A2N1JDV4_9BASI</name>
<dbReference type="OrthoDB" id="7722975at2759"/>
<dbReference type="InterPro" id="IPR004843">
    <property type="entry name" value="Calcineurin-like_PHP"/>
</dbReference>
<dbReference type="Gene3D" id="3.60.21.10">
    <property type="match status" value="1"/>
</dbReference>
<dbReference type="InterPro" id="IPR006179">
    <property type="entry name" value="5_nucleotidase/apyrase"/>
</dbReference>
<dbReference type="EMBL" id="KZ454988">
    <property type="protein sequence ID" value="PKI84737.1"/>
    <property type="molecule type" value="Genomic_DNA"/>
</dbReference>
<dbReference type="GO" id="GO:0016787">
    <property type="term" value="F:hydrolase activity"/>
    <property type="evidence" value="ECO:0007669"/>
    <property type="project" value="InterPro"/>
</dbReference>
<dbReference type="Gene3D" id="3.90.780.10">
    <property type="entry name" value="5'-Nucleotidase, C-terminal domain"/>
    <property type="match status" value="1"/>
</dbReference>
<reference evidence="4 5" key="1">
    <citation type="submission" date="2017-10" db="EMBL/GenBank/DDBJ databases">
        <title>A novel species of cold-tolerant Malassezia isolated from bats.</title>
        <authorList>
            <person name="Lorch J.M."/>
            <person name="Palmer J.M."/>
            <person name="Vanderwolf K.J."/>
            <person name="Schmidt K.Z."/>
            <person name="Verant M.L."/>
            <person name="Weller T.J."/>
            <person name="Blehert D.S."/>
        </authorList>
    </citation>
    <scope>NUCLEOTIDE SEQUENCE [LARGE SCALE GENOMIC DNA]</scope>
    <source>
        <strain evidence="4 5">NWHC:44797-103</strain>
    </source>
</reference>
<dbReference type="SUPFAM" id="SSF56300">
    <property type="entry name" value="Metallo-dependent phosphatases"/>
    <property type="match status" value="1"/>
</dbReference>
<evidence type="ECO:0000259" key="2">
    <source>
        <dbReference type="Pfam" id="PF00149"/>
    </source>
</evidence>
<dbReference type="InterPro" id="IPR053828">
    <property type="entry name" value="Nucleosidase_C"/>
</dbReference>
<feature type="chain" id="PRO_5014800267" evidence="1">
    <location>
        <begin position="19"/>
        <end position="715"/>
    </location>
</feature>
<evidence type="ECO:0000313" key="5">
    <source>
        <dbReference type="Proteomes" id="UP000232875"/>
    </source>
</evidence>
<dbReference type="FunFam" id="3.60.21.10:FF:000043">
    <property type="entry name" value="Ser/Thr protein phosphatase family"/>
    <property type="match status" value="1"/>
</dbReference>
<protein>
    <submittedName>
        <fullName evidence="4">Uncharacterized protein</fullName>
    </submittedName>
</protein>
<accession>A0A2N1JDV4</accession>
<dbReference type="PANTHER" id="PTHR11575">
    <property type="entry name" value="5'-NUCLEOTIDASE-RELATED"/>
    <property type="match status" value="1"/>
</dbReference>
<dbReference type="SUPFAM" id="SSF55816">
    <property type="entry name" value="5'-nucleotidase (syn. UDP-sugar hydrolase), C-terminal domain"/>
    <property type="match status" value="1"/>
</dbReference>
<dbReference type="GO" id="GO:0005576">
    <property type="term" value="C:extracellular region"/>
    <property type="evidence" value="ECO:0007669"/>
    <property type="project" value="UniProtKB-ARBA"/>
</dbReference>
<evidence type="ECO:0000256" key="1">
    <source>
        <dbReference type="SAM" id="SignalP"/>
    </source>
</evidence>
<evidence type="ECO:0000313" key="4">
    <source>
        <dbReference type="EMBL" id="PKI84737.1"/>
    </source>
</evidence>
<dbReference type="Pfam" id="PF21953">
    <property type="entry name" value="NadN_nucleosid_C"/>
    <property type="match status" value="1"/>
</dbReference>
<dbReference type="Pfam" id="PF00149">
    <property type="entry name" value="Metallophos"/>
    <property type="match status" value="1"/>
</dbReference>
<dbReference type="InterPro" id="IPR036907">
    <property type="entry name" value="5'-Nucleotdase_C_sf"/>
</dbReference>
<dbReference type="STRING" id="2020962.A0A2N1JDV4"/>
<dbReference type="Proteomes" id="UP000232875">
    <property type="component" value="Unassembled WGS sequence"/>
</dbReference>
<dbReference type="GO" id="GO:0005829">
    <property type="term" value="C:cytosol"/>
    <property type="evidence" value="ECO:0007669"/>
    <property type="project" value="TreeGrafter"/>
</dbReference>
<proteinExistence type="predicted"/>
<feature type="domain" description="Putative 5'-nucleotidase C-terminal" evidence="3">
    <location>
        <begin position="404"/>
        <end position="627"/>
    </location>
</feature>
<dbReference type="PANTHER" id="PTHR11575:SF22">
    <property type="entry name" value="ADL392WP"/>
    <property type="match status" value="1"/>
</dbReference>
<evidence type="ECO:0000259" key="3">
    <source>
        <dbReference type="Pfam" id="PF21953"/>
    </source>
</evidence>
<dbReference type="GO" id="GO:0009166">
    <property type="term" value="P:nucleotide catabolic process"/>
    <property type="evidence" value="ECO:0007669"/>
    <property type="project" value="InterPro"/>
</dbReference>